<dbReference type="OrthoDB" id="165469at2"/>
<dbReference type="GO" id="GO:0051539">
    <property type="term" value="F:4 iron, 4 sulfur cluster binding"/>
    <property type="evidence" value="ECO:0007669"/>
    <property type="project" value="UniProtKB-KW"/>
</dbReference>
<evidence type="ECO:0000256" key="4">
    <source>
        <dbReference type="ARBA" id="ARBA00022723"/>
    </source>
</evidence>
<keyword evidence="13" id="KW-1185">Reference proteome</keyword>
<dbReference type="InterPro" id="IPR017896">
    <property type="entry name" value="4Fe4S_Fe-S-bd"/>
</dbReference>
<dbReference type="PROSITE" id="PS51379">
    <property type="entry name" value="4FE4S_FER_2"/>
    <property type="match status" value="1"/>
</dbReference>
<evidence type="ECO:0000256" key="1">
    <source>
        <dbReference type="ARBA" id="ARBA00004236"/>
    </source>
</evidence>
<dbReference type="PANTHER" id="PTHR42827:SF1">
    <property type="entry name" value="IRON-SULFUR CLUSTER-BINDING PROTEIN"/>
    <property type="match status" value="1"/>
</dbReference>
<evidence type="ECO:0000256" key="5">
    <source>
        <dbReference type="ARBA" id="ARBA00022729"/>
    </source>
</evidence>
<comment type="cofactor">
    <cofactor evidence="10">
        <name>corrinoid</name>
        <dbReference type="ChEBI" id="CHEBI:33913"/>
    </cofactor>
</comment>
<keyword evidence="9" id="KW-0472">Membrane</keyword>
<keyword evidence="5" id="KW-0732">Signal</keyword>
<dbReference type="RefSeq" id="WP_047880173.1">
    <property type="nucleotide sequence ID" value="NZ_LDOT01000025.1"/>
</dbReference>
<protein>
    <submittedName>
        <fullName evidence="12">Tetrachloroethene dehalogenase</fullName>
    </submittedName>
</protein>
<organism evidence="12 13">
    <name type="scientific">Photobacterium aquae</name>
    <dbReference type="NCBI Taxonomy" id="1195763"/>
    <lineage>
        <taxon>Bacteria</taxon>
        <taxon>Pseudomonadati</taxon>
        <taxon>Pseudomonadota</taxon>
        <taxon>Gammaproteobacteria</taxon>
        <taxon>Vibrionales</taxon>
        <taxon>Vibrionaceae</taxon>
        <taxon>Photobacterium</taxon>
    </lineage>
</organism>
<name>A0A0J1GVV7_9GAMM</name>
<dbReference type="AlphaFoldDB" id="A0A0J1GVV7"/>
<dbReference type="InterPro" id="IPR017900">
    <property type="entry name" value="4Fe4S_Fe_S_CS"/>
</dbReference>
<evidence type="ECO:0000313" key="13">
    <source>
        <dbReference type="Proteomes" id="UP000036097"/>
    </source>
</evidence>
<dbReference type="Pfam" id="PF13484">
    <property type="entry name" value="Fer4_16"/>
    <property type="match status" value="1"/>
</dbReference>
<proteinExistence type="predicted"/>
<evidence type="ECO:0000259" key="11">
    <source>
        <dbReference type="PROSITE" id="PS51379"/>
    </source>
</evidence>
<keyword evidence="6" id="KW-0677">Repeat</keyword>
<evidence type="ECO:0000256" key="7">
    <source>
        <dbReference type="ARBA" id="ARBA00023004"/>
    </source>
</evidence>
<dbReference type="InterPro" id="IPR012832">
    <property type="entry name" value="RDH"/>
</dbReference>
<dbReference type="STRING" id="1195763.ABT56_17370"/>
<dbReference type="PROSITE" id="PS51318">
    <property type="entry name" value="TAT"/>
    <property type="match status" value="1"/>
</dbReference>
<keyword evidence="4" id="KW-0479">Metal-binding</keyword>
<dbReference type="Gene3D" id="3.30.70.20">
    <property type="match status" value="1"/>
</dbReference>
<evidence type="ECO:0000313" key="12">
    <source>
        <dbReference type="EMBL" id="KLV03848.1"/>
    </source>
</evidence>
<sequence length="474" mass="52765">MDKQVNPTPEKDTLTLENPNRRNLFKFGAAATALAATGGAGAFVTYRVNGVPHDSFPVEIDDAVLTPFDQRNSVFSYAISQPLQEQYPERNIAFAEELGIPGFTFSSIMSSLKLHSQPNPAAWDNNTLGYRQIDWALCHAAVGPLDRYLAPKSKFGSPKTGEHTWEQLNLATEKWQFTSPEEASQHIKRAACLFGADRVGITHNDPRWNYSPIFDPVTSTTYTWEDDFPFQPKTVIVLAFEMDYEAIRTAPSAVSAASVNNEYTEMSLVAGQLADFIRRLGYQAVASGNDLGNNVAYSIAAGLGEGARNGTLIVPNFGSRVRTAKVYTDLDFVEYDKARSFGIMEFCENCKRCAEQCPSGAISMDDKPSMAPTYPGSDRPEIAWHGQKGIYKFYNDAKKCFKYWGDNGIGCVICIKACPWNKPDFWHHRLIDASNTVTTGFVHKMMTEADILFGYGNMEVDKAVDKFWLSDKEK</sequence>
<comment type="caution">
    <text evidence="12">The sequence shown here is derived from an EMBL/GenBank/DDBJ whole genome shotgun (WGS) entry which is preliminary data.</text>
</comment>
<dbReference type="PANTHER" id="PTHR42827">
    <property type="entry name" value="IRON-SULFUR CLUSTER-BINDING PROTEIN-RELATED"/>
    <property type="match status" value="1"/>
</dbReference>
<evidence type="ECO:0000256" key="8">
    <source>
        <dbReference type="ARBA" id="ARBA00023014"/>
    </source>
</evidence>
<dbReference type="PATRIC" id="fig|1195763.3.peg.3704"/>
<dbReference type="NCBIfam" id="TIGR02486">
    <property type="entry name" value="RDH"/>
    <property type="match status" value="1"/>
</dbReference>
<dbReference type="InterPro" id="IPR006311">
    <property type="entry name" value="TAT_signal"/>
</dbReference>
<comment type="subcellular location">
    <subcellularLocation>
        <location evidence="1">Cell membrane</location>
    </subcellularLocation>
</comment>
<feature type="domain" description="4Fe-4S ferredoxin-type" evidence="11">
    <location>
        <begin position="338"/>
        <end position="367"/>
    </location>
</feature>
<keyword evidence="7" id="KW-0408">Iron</keyword>
<evidence type="ECO:0000256" key="3">
    <source>
        <dbReference type="ARBA" id="ARBA00022485"/>
    </source>
</evidence>
<reference evidence="12 13" key="1">
    <citation type="submission" date="2015-05" db="EMBL/GenBank/DDBJ databases">
        <title>Photobacterium galathea sp. nov.</title>
        <authorList>
            <person name="Machado H."/>
            <person name="Gram L."/>
        </authorList>
    </citation>
    <scope>NUCLEOTIDE SEQUENCE [LARGE SCALE GENOMIC DNA]</scope>
    <source>
        <strain evidence="12 13">CGMCC 1.12159</strain>
    </source>
</reference>
<keyword evidence="3" id="KW-0004">4Fe-4S</keyword>
<accession>A0A0J1GVV7</accession>
<evidence type="ECO:0000256" key="10">
    <source>
        <dbReference type="ARBA" id="ARBA00029374"/>
    </source>
</evidence>
<evidence type="ECO:0000256" key="6">
    <source>
        <dbReference type="ARBA" id="ARBA00022737"/>
    </source>
</evidence>
<dbReference type="PROSITE" id="PS00198">
    <property type="entry name" value="4FE4S_FER_1"/>
    <property type="match status" value="1"/>
</dbReference>
<gene>
    <name evidence="12" type="ORF">ABT56_17370</name>
</gene>
<dbReference type="GO" id="GO:0005886">
    <property type="term" value="C:plasma membrane"/>
    <property type="evidence" value="ECO:0007669"/>
    <property type="project" value="UniProtKB-SubCell"/>
</dbReference>
<evidence type="ECO:0000256" key="9">
    <source>
        <dbReference type="ARBA" id="ARBA00023136"/>
    </source>
</evidence>
<dbReference type="SUPFAM" id="SSF54862">
    <property type="entry name" value="4Fe-4S ferredoxins"/>
    <property type="match status" value="1"/>
</dbReference>
<dbReference type="EMBL" id="LDOT01000025">
    <property type="protein sequence ID" value="KLV03848.1"/>
    <property type="molecule type" value="Genomic_DNA"/>
</dbReference>
<keyword evidence="2" id="KW-1003">Cell membrane</keyword>
<keyword evidence="8" id="KW-0411">Iron-sulfur</keyword>
<dbReference type="Proteomes" id="UP000036097">
    <property type="component" value="Unassembled WGS sequence"/>
</dbReference>
<evidence type="ECO:0000256" key="2">
    <source>
        <dbReference type="ARBA" id="ARBA00022475"/>
    </source>
</evidence>
<dbReference type="GO" id="GO:0046872">
    <property type="term" value="F:metal ion binding"/>
    <property type="evidence" value="ECO:0007669"/>
    <property type="project" value="UniProtKB-KW"/>
</dbReference>